<dbReference type="KEGG" id="lua:D4A81_03855"/>
<dbReference type="InterPro" id="IPR013785">
    <property type="entry name" value="Aldolase_TIM"/>
</dbReference>
<keyword evidence="13" id="KW-0464">Manganese</keyword>
<keyword evidence="10 11" id="KW-0119">Carbohydrate metabolism</keyword>
<keyword evidence="13" id="KW-0862">Zinc</keyword>
<evidence type="ECO:0000256" key="14">
    <source>
        <dbReference type="PIRSR" id="PIRSR001461-3"/>
    </source>
</evidence>
<evidence type="ECO:0000256" key="2">
    <source>
        <dbReference type="ARBA" id="ARBA00001936"/>
    </source>
</evidence>
<dbReference type="EMBL" id="CP032364">
    <property type="protein sequence ID" value="AYA99140.1"/>
    <property type="molecule type" value="Genomic_DNA"/>
</dbReference>
<comment type="cofactor">
    <cofactor evidence="2">
        <name>Mn(2+)</name>
        <dbReference type="ChEBI" id="CHEBI:29035"/>
    </cofactor>
</comment>
<evidence type="ECO:0000256" key="8">
    <source>
        <dbReference type="ARBA" id="ARBA00022723"/>
    </source>
</evidence>
<dbReference type="NCBIfam" id="NF004076">
    <property type="entry name" value="PRK05581.1-4"/>
    <property type="match status" value="1"/>
</dbReference>
<evidence type="ECO:0000313" key="16">
    <source>
        <dbReference type="Proteomes" id="UP000265562"/>
    </source>
</evidence>
<comment type="cofactor">
    <cofactor evidence="4">
        <name>Zn(2+)</name>
        <dbReference type="ChEBI" id="CHEBI:29105"/>
    </cofactor>
</comment>
<organism evidence="15 16">
    <name type="scientific">Lachnoanaerobaculum umeaense</name>
    <dbReference type="NCBI Taxonomy" id="617123"/>
    <lineage>
        <taxon>Bacteria</taxon>
        <taxon>Bacillati</taxon>
        <taxon>Bacillota</taxon>
        <taxon>Clostridia</taxon>
        <taxon>Lachnospirales</taxon>
        <taxon>Lachnospiraceae</taxon>
        <taxon>Lachnoanaerobaculum</taxon>
    </lineage>
</organism>
<evidence type="ECO:0000256" key="5">
    <source>
        <dbReference type="ARBA" id="ARBA00001954"/>
    </source>
</evidence>
<dbReference type="PROSITE" id="PS01086">
    <property type="entry name" value="RIBUL_P_3_EPIMER_2"/>
    <property type="match status" value="1"/>
</dbReference>
<dbReference type="RefSeq" id="WP_111525639.1">
    <property type="nucleotide sequence ID" value="NZ_CP032364.1"/>
</dbReference>
<reference evidence="15 16" key="1">
    <citation type="submission" date="2018-09" db="EMBL/GenBank/DDBJ databases">
        <title>Genome sequencing of Lachnoanaerobaculum umeaense DSM 23576.</title>
        <authorList>
            <person name="Kook J.-K."/>
            <person name="Park S.-N."/>
            <person name="Lim Y.K."/>
        </authorList>
    </citation>
    <scope>NUCLEOTIDE SEQUENCE [LARGE SCALE GENOMIC DNA]</scope>
    <source>
        <strain evidence="16">DSM 23576 \ CCUG 58757</strain>
    </source>
</reference>
<feature type="binding site" evidence="14">
    <location>
        <position position="177"/>
    </location>
    <ligand>
        <name>substrate</name>
    </ligand>
</feature>
<dbReference type="EC" id="5.1.3.1" evidence="7 10"/>
<proteinExistence type="inferred from homology"/>
<dbReference type="Gene3D" id="3.20.20.70">
    <property type="entry name" value="Aldolase class I"/>
    <property type="match status" value="1"/>
</dbReference>
<feature type="binding site" evidence="10 14">
    <location>
        <begin position="142"/>
        <end position="145"/>
    </location>
    <ligand>
        <name>substrate</name>
    </ligand>
</feature>
<dbReference type="OrthoDB" id="1645589at2"/>
<dbReference type="InterPro" id="IPR011060">
    <property type="entry name" value="RibuloseP-bd_barrel"/>
</dbReference>
<comment type="similarity">
    <text evidence="6 10 11">Belongs to the ribulose-phosphate 3-epimerase family.</text>
</comment>
<gene>
    <name evidence="10 15" type="primary">rpe</name>
    <name evidence="15" type="ORF">D4A81_03855</name>
</gene>
<evidence type="ECO:0000256" key="1">
    <source>
        <dbReference type="ARBA" id="ARBA00001782"/>
    </source>
</evidence>
<dbReference type="GO" id="GO:0005737">
    <property type="term" value="C:cytoplasm"/>
    <property type="evidence" value="ECO:0007669"/>
    <property type="project" value="UniProtKB-ARBA"/>
</dbReference>
<feature type="binding site" evidence="10">
    <location>
        <begin position="175"/>
        <end position="177"/>
    </location>
    <ligand>
        <name>substrate</name>
    </ligand>
</feature>
<feature type="binding site" evidence="10 13">
    <location>
        <position position="175"/>
    </location>
    <ligand>
        <name>a divalent metal cation</name>
        <dbReference type="ChEBI" id="CHEBI:60240"/>
    </ligand>
</feature>
<dbReference type="InterPro" id="IPR026019">
    <property type="entry name" value="Ribul_P_3_epim"/>
</dbReference>
<feature type="binding site" evidence="10 13">
    <location>
        <position position="66"/>
    </location>
    <ligand>
        <name>a divalent metal cation</name>
        <dbReference type="ChEBI" id="CHEBI:60240"/>
    </ligand>
</feature>
<evidence type="ECO:0000313" key="15">
    <source>
        <dbReference type="EMBL" id="AYA99140.1"/>
    </source>
</evidence>
<evidence type="ECO:0000256" key="12">
    <source>
        <dbReference type="PIRSR" id="PIRSR001461-1"/>
    </source>
</evidence>
<evidence type="ECO:0000256" key="13">
    <source>
        <dbReference type="PIRSR" id="PIRSR001461-2"/>
    </source>
</evidence>
<dbReference type="PANTHER" id="PTHR11749">
    <property type="entry name" value="RIBULOSE-5-PHOSPHATE-3-EPIMERASE"/>
    <property type="match status" value="1"/>
</dbReference>
<feature type="active site" description="Proton donor" evidence="10 12">
    <location>
        <position position="175"/>
    </location>
</feature>
<feature type="binding site" evidence="10 14">
    <location>
        <position position="8"/>
    </location>
    <ligand>
        <name>substrate</name>
    </ligand>
</feature>
<evidence type="ECO:0000256" key="6">
    <source>
        <dbReference type="ARBA" id="ARBA00009541"/>
    </source>
</evidence>
<evidence type="ECO:0000256" key="7">
    <source>
        <dbReference type="ARBA" id="ARBA00013188"/>
    </source>
</evidence>
<comment type="catalytic activity">
    <reaction evidence="1 10 11">
        <text>D-ribulose 5-phosphate = D-xylulose 5-phosphate</text>
        <dbReference type="Rhea" id="RHEA:13677"/>
        <dbReference type="ChEBI" id="CHEBI:57737"/>
        <dbReference type="ChEBI" id="CHEBI:58121"/>
        <dbReference type="EC" id="5.1.3.1"/>
    </reaction>
</comment>
<dbReference type="SUPFAM" id="SSF51366">
    <property type="entry name" value="Ribulose-phoshate binding barrel"/>
    <property type="match status" value="1"/>
</dbReference>
<feature type="binding site" evidence="10 13">
    <location>
        <position position="33"/>
    </location>
    <ligand>
        <name>a divalent metal cation</name>
        <dbReference type="ChEBI" id="CHEBI:60240"/>
    </ligand>
</feature>
<feature type="binding site" evidence="10 14">
    <location>
        <position position="66"/>
    </location>
    <ligand>
        <name>substrate</name>
    </ligand>
</feature>
<dbReference type="Pfam" id="PF00834">
    <property type="entry name" value="Ribul_P_3_epim"/>
    <property type="match status" value="1"/>
</dbReference>
<dbReference type="InterPro" id="IPR000056">
    <property type="entry name" value="Ribul_P_3_epim-like"/>
</dbReference>
<comment type="cofactor">
    <cofactor evidence="10 13">
        <name>a divalent metal cation</name>
        <dbReference type="ChEBI" id="CHEBI:60240"/>
    </cofactor>
    <text evidence="10 13">Binds 1 divalent metal cation per subunit.</text>
</comment>
<feature type="active site" description="Proton acceptor" evidence="10 12">
    <location>
        <position position="35"/>
    </location>
</feature>
<evidence type="ECO:0000256" key="3">
    <source>
        <dbReference type="ARBA" id="ARBA00001941"/>
    </source>
</evidence>
<dbReference type="AlphaFoldDB" id="A0A385PYG4"/>
<keyword evidence="13" id="KW-0170">Cobalt</keyword>
<dbReference type="GO" id="GO:0019323">
    <property type="term" value="P:pentose catabolic process"/>
    <property type="evidence" value="ECO:0007669"/>
    <property type="project" value="UniProtKB-UniRule"/>
</dbReference>
<keyword evidence="8 10" id="KW-0479">Metal-binding</keyword>
<feature type="binding site" evidence="10 13">
    <location>
        <position position="35"/>
    </location>
    <ligand>
        <name>a divalent metal cation</name>
        <dbReference type="ChEBI" id="CHEBI:60240"/>
    </ligand>
</feature>
<sequence>MKKNIAPSLLAADFYDLSSQMKLLKEGNIEVLHLDVMDGMFVPSISFGMPVISSLRKSVDFFFDVHMMVENPERYIEDFYKSGANGITIHFEACKHIDRCIAQIKAFGLRSGISLNPATPVSFLENIITEVDMVLIMSVNPGFGGQKFIPYSLDKIKELSKMREEKNPKLLIQVDGGVDACNIKELSEAGVDEFVAGSSVFKGDILKNIKALNTALGEE</sequence>
<dbReference type="FunFam" id="3.20.20.70:FF:000004">
    <property type="entry name" value="Ribulose-phosphate 3-epimerase"/>
    <property type="match status" value="1"/>
</dbReference>
<protein>
    <recommendedName>
        <fullName evidence="7 10">Ribulose-phosphate 3-epimerase</fullName>
        <ecNumber evidence="7 10">5.1.3.1</ecNumber>
    </recommendedName>
</protein>
<dbReference type="Proteomes" id="UP000265562">
    <property type="component" value="Chromosome"/>
</dbReference>
<comment type="function">
    <text evidence="10">Catalyzes the reversible epimerization of D-ribulose 5-phosphate to D-xylulose 5-phosphate.</text>
</comment>
<comment type="pathway">
    <text evidence="10">Carbohydrate degradation.</text>
</comment>
<accession>A0A385PYG4</accession>
<dbReference type="HAMAP" id="MF_02227">
    <property type="entry name" value="RPE"/>
    <property type="match status" value="1"/>
</dbReference>
<evidence type="ECO:0000256" key="11">
    <source>
        <dbReference type="PIRNR" id="PIRNR001461"/>
    </source>
</evidence>
<evidence type="ECO:0000256" key="9">
    <source>
        <dbReference type="ARBA" id="ARBA00023235"/>
    </source>
</evidence>
<keyword evidence="9 10" id="KW-0413">Isomerase</keyword>
<evidence type="ECO:0000256" key="4">
    <source>
        <dbReference type="ARBA" id="ARBA00001947"/>
    </source>
</evidence>
<evidence type="ECO:0000256" key="10">
    <source>
        <dbReference type="HAMAP-Rule" id="MF_02227"/>
    </source>
</evidence>
<comment type="cofactor">
    <cofactor evidence="5">
        <name>Fe(2+)</name>
        <dbReference type="ChEBI" id="CHEBI:29033"/>
    </cofactor>
</comment>
<name>A0A385PYG4_9FIRM</name>
<dbReference type="GO" id="GO:0046872">
    <property type="term" value="F:metal ion binding"/>
    <property type="evidence" value="ECO:0007669"/>
    <property type="project" value="UniProtKB-UniRule"/>
</dbReference>
<feature type="binding site" evidence="10 14">
    <location>
        <begin position="197"/>
        <end position="198"/>
    </location>
    <ligand>
        <name>substrate</name>
    </ligand>
</feature>
<dbReference type="PIRSF" id="PIRSF001461">
    <property type="entry name" value="RPE"/>
    <property type="match status" value="1"/>
</dbReference>
<dbReference type="NCBIfam" id="TIGR01163">
    <property type="entry name" value="rpe"/>
    <property type="match status" value="1"/>
</dbReference>
<dbReference type="GO" id="GO:0006098">
    <property type="term" value="P:pentose-phosphate shunt"/>
    <property type="evidence" value="ECO:0007669"/>
    <property type="project" value="UniProtKB-UniRule"/>
</dbReference>
<keyword evidence="16" id="KW-1185">Reference proteome</keyword>
<dbReference type="CDD" id="cd00429">
    <property type="entry name" value="RPE"/>
    <property type="match status" value="1"/>
</dbReference>
<dbReference type="GO" id="GO:0004750">
    <property type="term" value="F:D-ribulose-phosphate 3-epimerase activity"/>
    <property type="evidence" value="ECO:0007669"/>
    <property type="project" value="UniProtKB-UniRule"/>
</dbReference>
<comment type="cofactor">
    <cofactor evidence="3">
        <name>Co(2+)</name>
        <dbReference type="ChEBI" id="CHEBI:48828"/>
    </cofactor>
</comment>